<dbReference type="InterPro" id="IPR036890">
    <property type="entry name" value="HATPase_C_sf"/>
</dbReference>
<name>A0ABY1PUG4_9BACT</name>
<reference evidence="4 5" key="1">
    <citation type="submission" date="2017-05" db="EMBL/GenBank/DDBJ databases">
        <authorList>
            <person name="Varghese N."/>
            <person name="Submissions S."/>
        </authorList>
    </citation>
    <scope>NUCLEOTIDE SEQUENCE [LARGE SCALE GENOMIC DNA]</scope>
    <source>
        <strain evidence="4 5">DSM 25457</strain>
    </source>
</reference>
<dbReference type="PROSITE" id="PS50110">
    <property type="entry name" value="RESPONSE_REGULATORY"/>
    <property type="match status" value="1"/>
</dbReference>
<feature type="domain" description="Response regulatory" evidence="3">
    <location>
        <begin position="4"/>
        <end position="154"/>
    </location>
</feature>
<dbReference type="Gene3D" id="3.30.565.10">
    <property type="entry name" value="Histidine kinase-like ATPase, C-terminal domain"/>
    <property type="match status" value="1"/>
</dbReference>
<keyword evidence="1" id="KW-0418">Kinase</keyword>
<evidence type="ECO:0000313" key="5">
    <source>
        <dbReference type="Proteomes" id="UP001158067"/>
    </source>
</evidence>
<dbReference type="PANTHER" id="PTHR35526:SF3">
    <property type="entry name" value="ANTI-SIGMA-F FACTOR RSBW"/>
    <property type="match status" value="1"/>
</dbReference>
<dbReference type="InterPro" id="IPR001789">
    <property type="entry name" value="Sig_transdc_resp-reg_receiver"/>
</dbReference>
<accession>A0ABY1PUG4</accession>
<dbReference type="InterPro" id="IPR003594">
    <property type="entry name" value="HATPase_dom"/>
</dbReference>
<dbReference type="Gene3D" id="3.40.50.2300">
    <property type="match status" value="1"/>
</dbReference>
<dbReference type="InterPro" id="IPR011006">
    <property type="entry name" value="CheY-like_superfamily"/>
</dbReference>
<proteinExistence type="predicted"/>
<organism evidence="4 5">
    <name type="scientific">Neorhodopirellula lusitana</name>
    <dbReference type="NCBI Taxonomy" id="445327"/>
    <lineage>
        <taxon>Bacteria</taxon>
        <taxon>Pseudomonadati</taxon>
        <taxon>Planctomycetota</taxon>
        <taxon>Planctomycetia</taxon>
        <taxon>Pirellulales</taxon>
        <taxon>Pirellulaceae</taxon>
        <taxon>Neorhodopirellula</taxon>
    </lineage>
</organism>
<keyword evidence="1" id="KW-0723">Serine/threonine-protein kinase</keyword>
<evidence type="ECO:0000256" key="1">
    <source>
        <dbReference type="ARBA" id="ARBA00022527"/>
    </source>
</evidence>
<protein>
    <submittedName>
        <fullName evidence="4">Anti-sigma regulatory factor (Ser/Thr protein kinase)</fullName>
    </submittedName>
</protein>
<dbReference type="SUPFAM" id="SSF52172">
    <property type="entry name" value="CheY-like"/>
    <property type="match status" value="1"/>
</dbReference>
<gene>
    <name evidence="4" type="ORF">SAMN06265222_102438</name>
</gene>
<evidence type="ECO:0000256" key="2">
    <source>
        <dbReference type="PROSITE-ProRule" id="PRU00169"/>
    </source>
</evidence>
<comment type="caution">
    <text evidence="4">The sequence shown here is derived from an EMBL/GenBank/DDBJ whole genome shotgun (WGS) entry which is preliminary data.</text>
</comment>
<dbReference type="PANTHER" id="PTHR35526">
    <property type="entry name" value="ANTI-SIGMA-F FACTOR RSBW-RELATED"/>
    <property type="match status" value="1"/>
</dbReference>
<dbReference type="Proteomes" id="UP001158067">
    <property type="component" value="Unassembled WGS sequence"/>
</dbReference>
<keyword evidence="1" id="KW-0808">Transferase</keyword>
<dbReference type="Pfam" id="PF13581">
    <property type="entry name" value="HATPase_c_2"/>
    <property type="match status" value="1"/>
</dbReference>
<sequence>MSACVLIFESDPVVLARLVSTLSAGGYRCLAAETQAKALQFLDEEQTDLMVTEVPSMSGRRRSDRSVDAVGAHASELTPHFERDAGSDSGAVDAAPLNRWMEELRGKAPHLPIVLLTRPGAEHVACEALLRSAASYVPESLVETALVDTVGQVIAVGRNAINATDLEQCVSRTKLELVLPSQESLVPSIIAKLEQTAEQLGLFDEMIWTQVAMALDEAILNAMIHGNLEVQSSLREVDDGKAYWDLIVSRRESSPYAERRTFVTLTATRSQAVFVIRDEGPGFDLSQIPDPDDPANLESIGGRGLLLINAFMDEVHHNESGNEITMIKRKSAGPLDEN</sequence>
<dbReference type="RefSeq" id="WP_283431747.1">
    <property type="nucleotide sequence ID" value="NZ_FXUG01000002.1"/>
</dbReference>
<evidence type="ECO:0000313" key="4">
    <source>
        <dbReference type="EMBL" id="SMP48558.1"/>
    </source>
</evidence>
<evidence type="ECO:0000259" key="3">
    <source>
        <dbReference type="PROSITE" id="PS50110"/>
    </source>
</evidence>
<keyword evidence="5" id="KW-1185">Reference proteome</keyword>
<dbReference type="CDD" id="cd16936">
    <property type="entry name" value="HATPase_RsbW-like"/>
    <property type="match status" value="1"/>
</dbReference>
<comment type="caution">
    <text evidence="2">Lacks conserved residue(s) required for the propagation of feature annotation.</text>
</comment>
<dbReference type="InterPro" id="IPR050267">
    <property type="entry name" value="Anti-sigma-factor_SerPK"/>
</dbReference>
<dbReference type="EMBL" id="FXUG01000002">
    <property type="protein sequence ID" value="SMP48558.1"/>
    <property type="molecule type" value="Genomic_DNA"/>
</dbReference>
<dbReference type="SUPFAM" id="SSF55874">
    <property type="entry name" value="ATPase domain of HSP90 chaperone/DNA topoisomerase II/histidine kinase"/>
    <property type="match status" value="1"/>
</dbReference>